<feature type="transmembrane region" description="Helical" evidence="1">
    <location>
        <begin position="17"/>
        <end position="34"/>
    </location>
</feature>
<protein>
    <submittedName>
        <fullName evidence="2">Uncharacterized protein</fullName>
    </submittedName>
</protein>
<reference evidence="2 3" key="1">
    <citation type="submission" date="2016-11" db="EMBL/GenBank/DDBJ databases">
        <authorList>
            <person name="Jaros S."/>
            <person name="Januszkiewicz K."/>
            <person name="Wedrychowicz H."/>
        </authorList>
    </citation>
    <scope>NUCLEOTIDE SEQUENCE [LARGE SCALE GENOMIC DNA]</scope>
    <source>
        <strain evidence="2 3">DSM 18772</strain>
    </source>
</reference>
<organism evidence="2 3">
    <name type="scientific">Rubritalea squalenifaciens DSM 18772</name>
    <dbReference type="NCBI Taxonomy" id="1123071"/>
    <lineage>
        <taxon>Bacteria</taxon>
        <taxon>Pseudomonadati</taxon>
        <taxon>Verrucomicrobiota</taxon>
        <taxon>Verrucomicrobiia</taxon>
        <taxon>Verrucomicrobiales</taxon>
        <taxon>Rubritaleaceae</taxon>
        <taxon>Rubritalea</taxon>
    </lineage>
</organism>
<evidence type="ECO:0000313" key="3">
    <source>
        <dbReference type="Proteomes" id="UP000184510"/>
    </source>
</evidence>
<proteinExistence type="predicted"/>
<keyword evidence="1" id="KW-0812">Transmembrane</keyword>
<name>A0A1M6S7S4_9BACT</name>
<dbReference type="InParanoid" id="A0A1M6S7S4"/>
<keyword evidence="1" id="KW-1133">Transmembrane helix</keyword>
<evidence type="ECO:0000256" key="1">
    <source>
        <dbReference type="SAM" id="Phobius"/>
    </source>
</evidence>
<dbReference type="RefSeq" id="WP_143185283.1">
    <property type="nucleotide sequence ID" value="NZ_FQYR01000009.1"/>
</dbReference>
<evidence type="ECO:0000313" key="2">
    <source>
        <dbReference type="EMBL" id="SHK40721.1"/>
    </source>
</evidence>
<dbReference type="EMBL" id="FQYR01000009">
    <property type="protein sequence ID" value="SHK40721.1"/>
    <property type="molecule type" value="Genomic_DNA"/>
</dbReference>
<sequence>MPTTLQKLTPQHRLTKVLMVTYTIIEILMLCGILKKGFMSPSYWVLVQTLLCFPSGFLSFVFGYIDSWHYLIYLASVYINFLLIDALIRRIAR</sequence>
<dbReference type="STRING" id="1123071.SAMN02745181_3744"/>
<feature type="transmembrane region" description="Helical" evidence="1">
    <location>
        <begin position="43"/>
        <end position="64"/>
    </location>
</feature>
<keyword evidence="1" id="KW-0472">Membrane</keyword>
<gene>
    <name evidence="2" type="ORF">SAMN02745181_3744</name>
</gene>
<feature type="transmembrane region" description="Helical" evidence="1">
    <location>
        <begin position="70"/>
        <end position="88"/>
    </location>
</feature>
<dbReference type="AlphaFoldDB" id="A0A1M6S7S4"/>
<dbReference type="Proteomes" id="UP000184510">
    <property type="component" value="Unassembled WGS sequence"/>
</dbReference>
<accession>A0A1M6S7S4</accession>
<keyword evidence="3" id="KW-1185">Reference proteome</keyword>